<organism evidence="6 7">
    <name type="scientific">Lacimicrobium alkaliphilum</name>
    <dbReference type="NCBI Taxonomy" id="1526571"/>
    <lineage>
        <taxon>Bacteria</taxon>
        <taxon>Pseudomonadati</taxon>
        <taxon>Pseudomonadota</taxon>
        <taxon>Gammaproteobacteria</taxon>
        <taxon>Alteromonadales</taxon>
        <taxon>Alteromonadaceae</taxon>
        <taxon>Lacimicrobium</taxon>
    </lineage>
</organism>
<accession>A0A0U2PJW3</accession>
<dbReference type="Proteomes" id="UP000068447">
    <property type="component" value="Chromosome"/>
</dbReference>
<dbReference type="InterPro" id="IPR036390">
    <property type="entry name" value="WH_DNA-bd_sf"/>
</dbReference>
<dbReference type="InterPro" id="IPR036388">
    <property type="entry name" value="WH-like_DNA-bd_sf"/>
</dbReference>
<evidence type="ECO:0000313" key="7">
    <source>
        <dbReference type="Proteomes" id="UP000068447"/>
    </source>
</evidence>
<feature type="domain" description="HTH lysR-type" evidence="5">
    <location>
        <begin position="1"/>
        <end position="58"/>
    </location>
</feature>
<evidence type="ECO:0000256" key="2">
    <source>
        <dbReference type="ARBA" id="ARBA00023015"/>
    </source>
</evidence>
<evidence type="ECO:0000256" key="4">
    <source>
        <dbReference type="ARBA" id="ARBA00023163"/>
    </source>
</evidence>
<dbReference type="KEGG" id="lal:AT746_17340"/>
<dbReference type="Pfam" id="PF03466">
    <property type="entry name" value="LysR_substrate"/>
    <property type="match status" value="1"/>
</dbReference>
<dbReference type="RefSeq" id="WP_062483015.1">
    <property type="nucleotide sequence ID" value="NZ_CP013650.1"/>
</dbReference>
<dbReference type="SUPFAM" id="SSF46785">
    <property type="entry name" value="Winged helix' DNA-binding domain"/>
    <property type="match status" value="1"/>
</dbReference>
<dbReference type="Gene3D" id="3.40.190.290">
    <property type="match status" value="1"/>
</dbReference>
<dbReference type="FunFam" id="1.10.10.10:FF:000001">
    <property type="entry name" value="LysR family transcriptional regulator"/>
    <property type="match status" value="1"/>
</dbReference>
<dbReference type="Gene3D" id="1.10.10.10">
    <property type="entry name" value="Winged helix-like DNA-binding domain superfamily/Winged helix DNA-binding domain"/>
    <property type="match status" value="1"/>
</dbReference>
<dbReference type="SUPFAM" id="SSF53850">
    <property type="entry name" value="Periplasmic binding protein-like II"/>
    <property type="match status" value="1"/>
</dbReference>
<keyword evidence="2" id="KW-0805">Transcription regulation</keyword>
<dbReference type="AlphaFoldDB" id="A0A0U2PJW3"/>
<keyword evidence="7" id="KW-1185">Reference proteome</keyword>
<dbReference type="PROSITE" id="PS50931">
    <property type="entry name" value="HTH_LYSR"/>
    <property type="match status" value="1"/>
</dbReference>
<dbReference type="STRING" id="1526571.AT746_17340"/>
<dbReference type="PANTHER" id="PTHR30126:SF22">
    <property type="entry name" value="HTH-TYPE TRANSCRIPTIONAL REGULATOR YHAJ-RELATED"/>
    <property type="match status" value="1"/>
</dbReference>
<name>A0A0U2PJW3_9ALTE</name>
<dbReference type="Pfam" id="PF00126">
    <property type="entry name" value="HTH_1"/>
    <property type="match status" value="1"/>
</dbReference>
<dbReference type="InterPro" id="IPR005119">
    <property type="entry name" value="LysR_subst-bd"/>
</dbReference>
<dbReference type="GO" id="GO:0003700">
    <property type="term" value="F:DNA-binding transcription factor activity"/>
    <property type="evidence" value="ECO:0007669"/>
    <property type="project" value="InterPro"/>
</dbReference>
<comment type="similarity">
    <text evidence="1">Belongs to the LysR transcriptional regulatory family.</text>
</comment>
<dbReference type="GO" id="GO:0000976">
    <property type="term" value="F:transcription cis-regulatory region binding"/>
    <property type="evidence" value="ECO:0007669"/>
    <property type="project" value="TreeGrafter"/>
</dbReference>
<proteinExistence type="inferred from homology"/>
<dbReference type="EMBL" id="CP013650">
    <property type="protein sequence ID" value="ALS99853.1"/>
    <property type="molecule type" value="Genomic_DNA"/>
</dbReference>
<protein>
    <recommendedName>
        <fullName evidence="5">HTH lysR-type domain-containing protein</fullName>
    </recommendedName>
</protein>
<keyword evidence="4" id="KW-0804">Transcription</keyword>
<evidence type="ECO:0000256" key="3">
    <source>
        <dbReference type="ARBA" id="ARBA00023125"/>
    </source>
</evidence>
<sequence>MKLEQLRVFKAVAEYGSVRNASVRLYKSAPSVSAAIKSLEDSIGIQLFSRDGYRLSLTGEGTTFLAEAKKLLESADALKRFPAKIPGETKMEYEIVYDASLSRFQILKLADFLDFNFPQLALTFTTLHPQSDMYDLFSKSIWDLAILPLSKVISNRQALPNELVMRTFSKERFYAMCSSAYQGVLKSEKENKLDFENETQIVFEENSYDPEGDDEKPILSRKTISVNDMETKLNLIVKGKGWGFLPADLVSNDVSKNTLLRLESGELKSYAINYYLIMNQNGNSCDASRKIWKSKL</sequence>
<evidence type="ECO:0000259" key="5">
    <source>
        <dbReference type="PROSITE" id="PS50931"/>
    </source>
</evidence>
<dbReference type="InterPro" id="IPR000847">
    <property type="entry name" value="LysR_HTH_N"/>
</dbReference>
<evidence type="ECO:0000313" key="6">
    <source>
        <dbReference type="EMBL" id="ALS99853.1"/>
    </source>
</evidence>
<dbReference type="PANTHER" id="PTHR30126">
    <property type="entry name" value="HTH-TYPE TRANSCRIPTIONAL REGULATOR"/>
    <property type="match status" value="1"/>
</dbReference>
<gene>
    <name evidence="6" type="ORF">AT746_17340</name>
</gene>
<reference evidence="6 7" key="1">
    <citation type="submission" date="2015-12" db="EMBL/GenBank/DDBJ databases">
        <title>Complete genome of Lacimicrobium alkaliphilum KCTC 32984.</title>
        <authorList>
            <person name="Kim S.-G."/>
            <person name="Lee Y.-J."/>
        </authorList>
    </citation>
    <scope>NUCLEOTIDE SEQUENCE [LARGE SCALE GENOMIC DNA]</scope>
    <source>
        <strain evidence="6 7">YelD216</strain>
    </source>
</reference>
<dbReference type="OrthoDB" id="9786526at2"/>
<keyword evidence="3" id="KW-0238">DNA-binding</keyword>
<evidence type="ECO:0000256" key="1">
    <source>
        <dbReference type="ARBA" id="ARBA00009437"/>
    </source>
</evidence>